<proteinExistence type="predicted"/>
<evidence type="ECO:0000313" key="1">
    <source>
        <dbReference type="EMBL" id="GBE86230.1"/>
    </source>
</evidence>
<dbReference type="EMBL" id="BFAD01000009">
    <property type="protein sequence ID" value="GBE86230.1"/>
    <property type="molecule type" value="Genomic_DNA"/>
</dbReference>
<sequence length="263" mass="30460">MARGARNIPEAYITCRHLYSSDTRTTHREMTPPALLLSLSEPGPDVPEAEFHDWYNSDHIPARIASPVFQSWTRYTAIDGLKPSYMNIYDLESLEATKTPAYTNLPQNRSEAEKDLIKRVSWLEPRVYEEHHDDPFVAPSSLFNPIKPAEYALILTAELPPELEGEFMAWYTEELLPKVSKAPGWVRSRQFKLKDWKRLGVEGSKDKTIPPTYLAIHEFATAEFTELKETVQSDKTPRYEKLVQGRTSFQRRVVKFLKKFERV</sequence>
<protein>
    <submittedName>
        <fullName evidence="1">Uncharacterized protein</fullName>
    </submittedName>
</protein>
<comment type="caution">
    <text evidence="1">The sequence shown here is derived from an EMBL/GenBank/DDBJ whole genome shotgun (WGS) entry which is preliminary data.</text>
</comment>
<name>A0A401GVL1_9APHY</name>
<dbReference type="OrthoDB" id="2851338at2759"/>
<dbReference type="STRING" id="139825.A0A401GVL1"/>
<organism evidence="1 2">
    <name type="scientific">Sparassis crispa</name>
    <dbReference type="NCBI Taxonomy" id="139825"/>
    <lineage>
        <taxon>Eukaryota</taxon>
        <taxon>Fungi</taxon>
        <taxon>Dikarya</taxon>
        <taxon>Basidiomycota</taxon>
        <taxon>Agaricomycotina</taxon>
        <taxon>Agaricomycetes</taxon>
        <taxon>Polyporales</taxon>
        <taxon>Sparassidaceae</taxon>
        <taxon>Sparassis</taxon>
    </lineage>
</organism>
<dbReference type="AlphaFoldDB" id="A0A401GVL1"/>
<dbReference type="RefSeq" id="XP_027617143.1">
    <property type="nucleotide sequence ID" value="XM_027761342.1"/>
</dbReference>
<dbReference type="Proteomes" id="UP000287166">
    <property type="component" value="Unassembled WGS sequence"/>
</dbReference>
<keyword evidence="2" id="KW-1185">Reference proteome</keyword>
<accession>A0A401GVL1</accession>
<gene>
    <name evidence="1" type="ORF">SCP_0901090</name>
</gene>
<evidence type="ECO:0000313" key="2">
    <source>
        <dbReference type="Proteomes" id="UP000287166"/>
    </source>
</evidence>
<reference evidence="1 2" key="1">
    <citation type="journal article" date="2018" name="Sci. Rep.">
        <title>Genome sequence of the cauliflower mushroom Sparassis crispa (Hanabiratake) and its association with beneficial usage.</title>
        <authorList>
            <person name="Kiyama R."/>
            <person name="Furutani Y."/>
            <person name="Kawaguchi K."/>
            <person name="Nakanishi T."/>
        </authorList>
    </citation>
    <scope>NUCLEOTIDE SEQUENCE [LARGE SCALE GENOMIC DNA]</scope>
</reference>
<dbReference type="GeneID" id="38783147"/>
<dbReference type="InParanoid" id="A0A401GVL1"/>